<comment type="caution">
    <text evidence="10">The sequence shown here is derived from an EMBL/GenBank/DDBJ whole genome shotgun (WGS) entry which is preliminary data.</text>
</comment>
<keyword evidence="4" id="KW-0653">Protein transport</keyword>
<name>A0A3L6LCC4_9TRYP</name>
<reference evidence="10 11" key="1">
    <citation type="submission" date="2018-09" db="EMBL/GenBank/DDBJ databases">
        <title>whole genome sequence of T. equiperdum IVM-t1 strain.</title>
        <authorList>
            <person name="Suganuma K."/>
        </authorList>
    </citation>
    <scope>NUCLEOTIDE SEQUENCE [LARGE SCALE GENOMIC DNA]</scope>
    <source>
        <strain evidence="10 11">IVM-t1</strain>
    </source>
</reference>
<gene>
    <name evidence="10" type="ORF">DPX39_010038600</name>
</gene>
<evidence type="ECO:0000256" key="6">
    <source>
        <dbReference type="ARBA" id="ARBA00023010"/>
    </source>
</evidence>
<evidence type="ECO:0000256" key="3">
    <source>
        <dbReference type="ARBA" id="ARBA00022692"/>
    </source>
</evidence>
<dbReference type="AlphaFoldDB" id="A0A3L6LCC4"/>
<protein>
    <submittedName>
        <fullName evidence="10">Sec61beta family</fullName>
    </submittedName>
</protein>
<evidence type="ECO:0000256" key="2">
    <source>
        <dbReference type="ARBA" id="ARBA00022448"/>
    </source>
</evidence>
<keyword evidence="7 9" id="KW-0472">Membrane</keyword>
<proteinExistence type="inferred from homology"/>
<sequence>MRSGRKAGMRISAKDAEVMGIEVQPYHVIIGTAAFVVCVLLLHFYGKLSSISA</sequence>
<feature type="transmembrane region" description="Helical" evidence="9">
    <location>
        <begin position="26"/>
        <end position="45"/>
    </location>
</feature>
<dbReference type="Pfam" id="PF03911">
    <property type="entry name" value="Sec61_beta"/>
    <property type="match status" value="1"/>
</dbReference>
<evidence type="ECO:0000256" key="8">
    <source>
        <dbReference type="ARBA" id="ARBA00037847"/>
    </source>
</evidence>
<evidence type="ECO:0000313" key="11">
    <source>
        <dbReference type="Proteomes" id="UP000266743"/>
    </source>
</evidence>
<dbReference type="InterPro" id="IPR016482">
    <property type="entry name" value="SecG/Sec61-beta/Sbh"/>
</dbReference>
<evidence type="ECO:0000256" key="1">
    <source>
        <dbReference type="ARBA" id="ARBA00006103"/>
    </source>
</evidence>
<keyword evidence="5 9" id="KW-1133">Transmembrane helix</keyword>
<evidence type="ECO:0000256" key="7">
    <source>
        <dbReference type="ARBA" id="ARBA00023136"/>
    </source>
</evidence>
<dbReference type="Proteomes" id="UP000266743">
    <property type="component" value="Chromosome 1"/>
</dbReference>
<evidence type="ECO:0000256" key="5">
    <source>
        <dbReference type="ARBA" id="ARBA00022989"/>
    </source>
</evidence>
<comment type="subcellular location">
    <subcellularLocation>
        <location evidence="8">Endomembrane system</location>
        <topology evidence="8">Single-pass membrane protein</topology>
    </subcellularLocation>
</comment>
<dbReference type="GO" id="GO:0012505">
    <property type="term" value="C:endomembrane system"/>
    <property type="evidence" value="ECO:0007669"/>
    <property type="project" value="UniProtKB-SubCell"/>
</dbReference>
<accession>A0A3L6LCC4</accession>
<evidence type="ECO:0000256" key="4">
    <source>
        <dbReference type="ARBA" id="ARBA00022927"/>
    </source>
</evidence>
<keyword evidence="6" id="KW-0811">Translocation</keyword>
<dbReference type="GO" id="GO:0015031">
    <property type="term" value="P:protein transport"/>
    <property type="evidence" value="ECO:0007669"/>
    <property type="project" value="UniProtKB-KW"/>
</dbReference>
<evidence type="ECO:0000313" key="10">
    <source>
        <dbReference type="EMBL" id="RHW74209.1"/>
    </source>
</evidence>
<dbReference type="EMBL" id="QSBY01000001">
    <property type="protein sequence ID" value="RHW74209.1"/>
    <property type="molecule type" value="Genomic_DNA"/>
</dbReference>
<organism evidence="10 11">
    <name type="scientific">Trypanosoma brucei equiperdum</name>
    <dbReference type="NCBI Taxonomy" id="630700"/>
    <lineage>
        <taxon>Eukaryota</taxon>
        <taxon>Discoba</taxon>
        <taxon>Euglenozoa</taxon>
        <taxon>Kinetoplastea</taxon>
        <taxon>Metakinetoplastina</taxon>
        <taxon>Trypanosomatida</taxon>
        <taxon>Trypanosomatidae</taxon>
        <taxon>Trypanosoma</taxon>
    </lineage>
</organism>
<keyword evidence="2" id="KW-0813">Transport</keyword>
<comment type="similarity">
    <text evidence="1">Belongs to the SEC61-beta family.</text>
</comment>
<evidence type="ECO:0000256" key="9">
    <source>
        <dbReference type="SAM" id="Phobius"/>
    </source>
</evidence>
<keyword evidence="3 9" id="KW-0812">Transmembrane</keyword>